<evidence type="ECO:0000313" key="2">
    <source>
        <dbReference type="EMBL" id="MET3751636.1"/>
    </source>
</evidence>
<feature type="chain" id="PRO_5046947271" evidence="1">
    <location>
        <begin position="29"/>
        <end position="216"/>
    </location>
</feature>
<gene>
    <name evidence="2" type="ORF">ABID24_002895</name>
</gene>
<dbReference type="InterPro" id="IPR023833">
    <property type="entry name" value="Signal_pept_SipW-depend-type"/>
</dbReference>
<evidence type="ECO:0000256" key="1">
    <source>
        <dbReference type="SAM" id="SignalP"/>
    </source>
</evidence>
<dbReference type="InterPro" id="IPR022121">
    <property type="entry name" value="Peptidase_M73_camelysin"/>
</dbReference>
<proteinExistence type="predicted"/>
<sequence>MKKSVRNKSKAIFLTGALCLAVLGGVSAYLTDYDKADNQFTVGKVEIELEEPGWKQEEHTKIEPGKEIEKDPQIQNTGVNDAFVYMEVTVPMADVMAADEEGNRLNKKMQELFTFTAKENWSLIDKKKKETAAVYVYAYDKILKPEQTTEPLFDMVKFLNIIEGQLDTQQISIPVRAYAIQSSYTGGDKDSIPEQAKEAYKKYVNQNKEQEGQVTT</sequence>
<name>A0ABV2M590_9FIRM</name>
<evidence type="ECO:0000313" key="3">
    <source>
        <dbReference type="Proteomes" id="UP001549106"/>
    </source>
</evidence>
<organism evidence="2 3">
    <name type="scientific">Blautia caecimuris</name>
    <dbReference type="NCBI Taxonomy" id="1796615"/>
    <lineage>
        <taxon>Bacteria</taxon>
        <taxon>Bacillati</taxon>
        <taxon>Bacillota</taxon>
        <taxon>Clostridia</taxon>
        <taxon>Lachnospirales</taxon>
        <taxon>Lachnospiraceae</taxon>
        <taxon>Blautia</taxon>
    </lineage>
</organism>
<dbReference type="RefSeq" id="WP_022066683.1">
    <property type="nucleotide sequence ID" value="NZ_BAABXN010000001.1"/>
</dbReference>
<dbReference type="EMBL" id="JBEPMJ010000025">
    <property type="protein sequence ID" value="MET3751636.1"/>
    <property type="molecule type" value="Genomic_DNA"/>
</dbReference>
<reference evidence="2 3" key="1">
    <citation type="submission" date="2024-06" db="EMBL/GenBank/DDBJ databases">
        <title>Genomic Encyclopedia of Type Strains, Phase IV (KMG-IV): sequencing the most valuable type-strain genomes for metagenomic binning, comparative biology and taxonomic classification.</title>
        <authorList>
            <person name="Goeker M."/>
        </authorList>
    </citation>
    <scope>NUCLEOTIDE SEQUENCE [LARGE SCALE GENOMIC DNA]</scope>
    <source>
        <strain evidence="2 3">DSM 29492</strain>
    </source>
</reference>
<accession>A0ABV2M590</accession>
<keyword evidence="3" id="KW-1185">Reference proteome</keyword>
<feature type="signal peptide" evidence="1">
    <location>
        <begin position="1"/>
        <end position="28"/>
    </location>
</feature>
<dbReference type="NCBIfam" id="TIGR04088">
    <property type="entry name" value="cognate_SipW"/>
    <property type="match status" value="1"/>
</dbReference>
<comment type="caution">
    <text evidence="2">The sequence shown here is derived from an EMBL/GenBank/DDBJ whole genome shotgun (WGS) entry which is preliminary data.</text>
</comment>
<dbReference type="Proteomes" id="UP001549106">
    <property type="component" value="Unassembled WGS sequence"/>
</dbReference>
<keyword evidence="1" id="KW-0732">Signal</keyword>
<protein>
    <submittedName>
        <fullName evidence="2">Ribosomally synthesized peptide with SipW-like signal peptide</fullName>
    </submittedName>
</protein>
<dbReference type="Pfam" id="PF12389">
    <property type="entry name" value="Peptidase_M73"/>
    <property type="match status" value="1"/>
</dbReference>